<dbReference type="SUPFAM" id="SSF69322">
    <property type="entry name" value="Tricorn protease domain 2"/>
    <property type="match status" value="1"/>
</dbReference>
<feature type="transmembrane region" description="Helical" evidence="1">
    <location>
        <begin position="713"/>
        <end position="734"/>
    </location>
</feature>
<proteinExistence type="predicted"/>
<accession>A0A1M6AK58</accession>
<feature type="domain" description="Two component regulator three Y" evidence="4">
    <location>
        <begin position="647"/>
        <end position="704"/>
    </location>
</feature>
<name>A0A1M6AK58_9FLAO</name>
<dbReference type="GO" id="GO:0016020">
    <property type="term" value="C:membrane"/>
    <property type="evidence" value="ECO:0007669"/>
    <property type="project" value="InterPro"/>
</dbReference>
<dbReference type="SUPFAM" id="SSF55874">
    <property type="entry name" value="ATPase domain of HSP90 chaperone/DNA topoisomerase II/histidine kinase"/>
    <property type="match status" value="1"/>
</dbReference>
<dbReference type="GO" id="GO:0000155">
    <property type="term" value="F:phosphorelay sensor kinase activity"/>
    <property type="evidence" value="ECO:0007669"/>
    <property type="project" value="InterPro"/>
</dbReference>
<dbReference type="OrthoDB" id="9809670at2"/>
<keyword evidence="1" id="KW-1133">Transmembrane helix</keyword>
<dbReference type="InterPro" id="IPR036890">
    <property type="entry name" value="HATPase_C_sf"/>
</dbReference>
<dbReference type="STRING" id="579105.SAMN04488096_101308"/>
<sequence length="966" mass="112629">MLKKFLLFFTLSLFAITKHIAQEPAAISLGSFYQQPDLVYYDALEDNNKNIWLSTDNGLYKYDGNTFKEYVTSAQKSNAFFSLKEINNSIWMVNLYGQLLKTEKDSLVVVANLTPYLKGKLAQINVINNILYISSQNGLLTYNLENKQLNTLHKENILTTWQNPETKAIYYINHKDEFKKITNNHIETLYQDLQINRNEKYNYQIFQFHKTIYHTYIDENNLRVIKKWNSTTKKIEDVNFSVPHKDIQIYCSFLKDQKILLGTNRGIIEVDSNFNVINTYFTEYSITKILEDFQGNTWVTTLKNGVFIIPNKHFNKLDLQLSQETVNAFTTINQDKLIIGTSKGNLLVYNNSFQLEKKISLPQKKQIVKLLYLNKSNELLVSQDNLSSYLVNLNNQTATPIKAYWSAKDLVAVKNGFLNLTYRAAFYNESPNHEKAVLLKDKRAVTAFYDEKNERFFISYIDELVEYDKDFNEKTITYKNQPVLATSFTQIDNEIYIGTRQNGILKYQNGTMSSFLNTQNKLAHNTILDIKAVQHQLLVLTKNGLQKYDTQLQVFTDNYKYNHNQLNLKKLLIFNKKIIISGNEELILIPLIPNSNNIQKFPPAPILQKITTEDSTYHTTDNLQLKYNQKNINISFQAPGLQVIDPYLYKYRLSNLSSHWKETTTGLNNLIFSYLPSGKYDLEIKTLTIDGIESKENLCITFEIETPFWQKTWFYVAVFFLIIAIIISSLKLYVFRKNKKQAEELLALHTKKKLSELRLENIRSQMNPHFIFNALNAIQDYILSNEKKLASSYLVKFSRLIRMYLEHSQKNFITLAEELEALKIYIELEKIRIEDSFDFKLEITEDIKLQQIMVPSLFIQPYIENAIKHGLLHKKGEKQLYISFTKAQEFIVCTIKDNGVGVENSMAINKKNYSKHKSFALDANKERINLYNRLKNYNIEINTTNITDRKDNPGTMVTLKIPINLK</sequence>
<dbReference type="PANTHER" id="PTHR34220:SF7">
    <property type="entry name" value="SENSOR HISTIDINE KINASE YPDA"/>
    <property type="match status" value="1"/>
</dbReference>
<gene>
    <name evidence="5" type="ORF">SAMN04488096_101308</name>
</gene>
<dbReference type="InterPro" id="IPR013783">
    <property type="entry name" value="Ig-like_fold"/>
</dbReference>
<evidence type="ECO:0000313" key="5">
    <source>
        <dbReference type="EMBL" id="SHI36856.1"/>
    </source>
</evidence>
<keyword evidence="2" id="KW-0732">Signal</keyword>
<evidence type="ECO:0000256" key="1">
    <source>
        <dbReference type="SAM" id="Phobius"/>
    </source>
</evidence>
<dbReference type="Gene3D" id="2.130.10.10">
    <property type="entry name" value="YVTN repeat-like/Quinoprotein amine dehydrogenase"/>
    <property type="match status" value="2"/>
</dbReference>
<organism evidence="5 6">
    <name type="scientific">Mesonia phycicola</name>
    <dbReference type="NCBI Taxonomy" id="579105"/>
    <lineage>
        <taxon>Bacteria</taxon>
        <taxon>Pseudomonadati</taxon>
        <taxon>Bacteroidota</taxon>
        <taxon>Flavobacteriia</taxon>
        <taxon>Flavobacteriales</taxon>
        <taxon>Flavobacteriaceae</taxon>
        <taxon>Mesonia</taxon>
    </lineage>
</organism>
<dbReference type="PANTHER" id="PTHR34220">
    <property type="entry name" value="SENSOR HISTIDINE KINASE YPDA"/>
    <property type="match status" value="1"/>
</dbReference>
<dbReference type="Gene3D" id="2.60.40.10">
    <property type="entry name" value="Immunoglobulins"/>
    <property type="match status" value="1"/>
</dbReference>
<feature type="chain" id="PRO_5012296688" evidence="2">
    <location>
        <begin position="22"/>
        <end position="966"/>
    </location>
</feature>
<dbReference type="Proteomes" id="UP000184225">
    <property type="component" value="Unassembled WGS sequence"/>
</dbReference>
<dbReference type="AlphaFoldDB" id="A0A1M6AK58"/>
<dbReference type="Pfam" id="PF07495">
    <property type="entry name" value="Y_Y_Y"/>
    <property type="match status" value="1"/>
</dbReference>
<reference evidence="5 6" key="1">
    <citation type="submission" date="2016-11" db="EMBL/GenBank/DDBJ databases">
        <authorList>
            <person name="Jaros S."/>
            <person name="Januszkiewicz K."/>
            <person name="Wedrychowicz H."/>
        </authorList>
    </citation>
    <scope>NUCLEOTIDE SEQUENCE [LARGE SCALE GENOMIC DNA]</scope>
    <source>
        <strain evidence="5 6">DSM 21425</strain>
    </source>
</reference>
<keyword evidence="1" id="KW-0472">Membrane</keyword>
<evidence type="ECO:0000259" key="4">
    <source>
        <dbReference type="Pfam" id="PF07495"/>
    </source>
</evidence>
<protein>
    <submittedName>
        <fullName evidence="5">Y_Y_Y domain-containing protein</fullName>
    </submittedName>
</protein>
<keyword evidence="6" id="KW-1185">Reference proteome</keyword>
<dbReference type="Gene3D" id="3.30.565.10">
    <property type="entry name" value="Histidine kinase-like ATPase, C-terminal domain"/>
    <property type="match status" value="1"/>
</dbReference>
<dbReference type="RefSeq" id="WP_073147513.1">
    <property type="nucleotide sequence ID" value="NZ_FQYY01000001.1"/>
</dbReference>
<dbReference type="Pfam" id="PF06580">
    <property type="entry name" value="His_kinase"/>
    <property type="match status" value="1"/>
</dbReference>
<dbReference type="InterPro" id="IPR015943">
    <property type="entry name" value="WD40/YVTN_repeat-like_dom_sf"/>
</dbReference>
<dbReference type="InterPro" id="IPR010559">
    <property type="entry name" value="Sig_transdc_His_kin_internal"/>
</dbReference>
<feature type="domain" description="Signal transduction histidine kinase internal region" evidence="3">
    <location>
        <begin position="758"/>
        <end position="837"/>
    </location>
</feature>
<evidence type="ECO:0000256" key="2">
    <source>
        <dbReference type="SAM" id="SignalP"/>
    </source>
</evidence>
<dbReference type="InterPro" id="IPR050640">
    <property type="entry name" value="Bact_2-comp_sensor_kinase"/>
</dbReference>
<dbReference type="InterPro" id="IPR011123">
    <property type="entry name" value="Y_Y_Y"/>
</dbReference>
<dbReference type="EMBL" id="FQYY01000001">
    <property type="protein sequence ID" value="SHI36856.1"/>
    <property type="molecule type" value="Genomic_DNA"/>
</dbReference>
<evidence type="ECO:0000313" key="6">
    <source>
        <dbReference type="Proteomes" id="UP000184225"/>
    </source>
</evidence>
<feature type="signal peptide" evidence="2">
    <location>
        <begin position="1"/>
        <end position="21"/>
    </location>
</feature>
<evidence type="ECO:0000259" key="3">
    <source>
        <dbReference type="Pfam" id="PF06580"/>
    </source>
</evidence>
<keyword evidence="1" id="KW-0812">Transmembrane</keyword>